<reference evidence="2 3" key="1">
    <citation type="journal article" date="2015" name="Genome Announc.">
        <title>Expanding the biotechnology potential of lactobacilli through comparative genomics of 213 strains and associated genera.</title>
        <authorList>
            <person name="Sun Z."/>
            <person name="Harris H.M."/>
            <person name="McCann A."/>
            <person name="Guo C."/>
            <person name="Argimon S."/>
            <person name="Zhang W."/>
            <person name="Yang X."/>
            <person name="Jeffery I.B."/>
            <person name="Cooney J.C."/>
            <person name="Kagawa T.F."/>
            <person name="Liu W."/>
            <person name="Song Y."/>
            <person name="Salvetti E."/>
            <person name="Wrobel A."/>
            <person name="Rasinkangas P."/>
            <person name="Parkhill J."/>
            <person name="Rea M.C."/>
            <person name="O'Sullivan O."/>
            <person name="Ritari J."/>
            <person name="Douillard F.P."/>
            <person name="Paul Ross R."/>
            <person name="Yang R."/>
            <person name="Briner A.E."/>
            <person name="Felis G.E."/>
            <person name="de Vos W.M."/>
            <person name="Barrangou R."/>
            <person name="Klaenhammer T.R."/>
            <person name="Caufield P.W."/>
            <person name="Cui Y."/>
            <person name="Zhang H."/>
            <person name="O'Toole P.W."/>
        </authorList>
    </citation>
    <scope>NUCLEOTIDE SEQUENCE [LARGE SCALE GENOMIC DNA]</scope>
    <source>
        <strain evidence="2 3">DSM 6629</strain>
    </source>
</reference>
<keyword evidence="3" id="KW-1185">Reference proteome</keyword>
<proteinExistence type="predicted"/>
<comment type="caution">
    <text evidence="2">The sequence shown here is derived from an EMBL/GenBank/DDBJ whole genome shotgun (WGS) entry which is preliminary data.</text>
</comment>
<sequence>MYNGKNYKRGVMMTTLINLFIAILAIIFGFKRREEKFSFFSAGIVFVIFASVLLLSSIPVMNNFETSSLLMWLGMILLILGIVFLVISRITKQSKQFNLQDIAIAFLTAALCVLVLLHDQNNSLIAIVIPEFSLIIGLGLMIKSKLN</sequence>
<feature type="transmembrane region" description="Helical" evidence="1">
    <location>
        <begin position="12"/>
        <end position="30"/>
    </location>
</feature>
<dbReference type="EMBL" id="AZGN01000007">
    <property type="protein sequence ID" value="KRM34230.1"/>
    <property type="molecule type" value="Genomic_DNA"/>
</dbReference>
<evidence type="ECO:0000313" key="2">
    <source>
        <dbReference type="EMBL" id="KRM34230.1"/>
    </source>
</evidence>
<feature type="transmembrane region" description="Helical" evidence="1">
    <location>
        <begin position="69"/>
        <end position="87"/>
    </location>
</feature>
<name>A0ABR5PT35_9LACO</name>
<evidence type="ECO:0008006" key="4">
    <source>
        <dbReference type="Google" id="ProtNLM"/>
    </source>
</evidence>
<keyword evidence="1" id="KW-1133">Transmembrane helix</keyword>
<keyword evidence="1" id="KW-0812">Transmembrane</keyword>
<feature type="transmembrane region" description="Helical" evidence="1">
    <location>
        <begin position="37"/>
        <end position="57"/>
    </location>
</feature>
<gene>
    <name evidence="2" type="ORF">FC44_GL000197</name>
</gene>
<feature type="transmembrane region" description="Helical" evidence="1">
    <location>
        <begin position="99"/>
        <end position="117"/>
    </location>
</feature>
<evidence type="ECO:0000256" key="1">
    <source>
        <dbReference type="SAM" id="Phobius"/>
    </source>
</evidence>
<evidence type="ECO:0000313" key="3">
    <source>
        <dbReference type="Proteomes" id="UP000051735"/>
    </source>
</evidence>
<accession>A0ABR5PT35</accession>
<feature type="transmembrane region" description="Helical" evidence="1">
    <location>
        <begin position="123"/>
        <end position="142"/>
    </location>
</feature>
<organism evidence="2 3">
    <name type="scientific">Lactobacillus intestinalis DSM 6629</name>
    <dbReference type="NCBI Taxonomy" id="1423761"/>
    <lineage>
        <taxon>Bacteria</taxon>
        <taxon>Bacillati</taxon>
        <taxon>Bacillota</taxon>
        <taxon>Bacilli</taxon>
        <taxon>Lactobacillales</taxon>
        <taxon>Lactobacillaceae</taxon>
        <taxon>Lactobacillus</taxon>
    </lineage>
</organism>
<protein>
    <recommendedName>
        <fullName evidence="4">Integral membrane protein</fullName>
    </recommendedName>
</protein>
<dbReference type="Proteomes" id="UP000051735">
    <property type="component" value="Unassembled WGS sequence"/>
</dbReference>
<keyword evidence="1" id="KW-0472">Membrane</keyword>